<name>A0A0G4IC50_9ALVE</name>
<dbReference type="EMBL" id="CDMZ01005803">
    <property type="protein sequence ID" value="CEM54633.1"/>
    <property type="molecule type" value="Genomic_DNA"/>
</dbReference>
<gene>
    <name evidence="1" type="ORF">Cvel_12926</name>
</gene>
<protein>
    <submittedName>
        <fullName evidence="1">Uncharacterized protein</fullName>
    </submittedName>
</protein>
<reference evidence="1" key="1">
    <citation type="submission" date="2014-11" db="EMBL/GenBank/DDBJ databases">
        <authorList>
            <person name="Otto D Thomas"/>
            <person name="Naeem Raeece"/>
        </authorList>
    </citation>
    <scope>NUCLEOTIDE SEQUENCE</scope>
</reference>
<accession>A0A0G4IC50</accession>
<dbReference type="AlphaFoldDB" id="A0A0G4IC50"/>
<proteinExistence type="predicted"/>
<sequence length="636" mass="65957">MKAKVAVALATLAAVPQPRGVGAMIDFADFAKTTKDLSSLFDMKDLGGFGDLKVDRFASDIDKLDLAGLFKGKEALLGKKGDLFEKKKKKKKKKICIPETINPTVAVSLCDDAPSACSACPVDTTVIAVVDPDVSAAAPFNATVGLPEGVNFVEPIALLAPINCSIPTDPVGTPMATVVCPALDGADDQITLCFDTEPETIDGLVTVTVEETDPAAFLCDEGEGSICVSNADLLPSALIPASPGDQPGQVNCPSLDLSSPFTVGILEVQSDGPFDGFLSFPGSVGPIENFEVVSQEDDATCEVTGDLTFSCTGTASGETQEIGLCFNFPPPEEGATGNVTVTGSAPEEGFCGEGMATIPIIASQTPCINRVVANFESLGDNFIFPMDPADPVQIELLVNGIPATLAKVAIEGFTPGGADNQVRTFGTEADTNVGTGDNDLITGETCRDNSGPANLFANAPDGNCTDNPVPNFPGCDVSDDSGCVPGAFNTRCNCAPPPAGELPQGISVILQQDAGAQLPDDRTGGGTLQFQFFTTGDAPIPVRLLSATLVDVFDSSNEDLVFTGKLESDGTEVTQTYPQPQTAWGQAFTSSFAVSGIVANQELELFSIFLDDSYAVAQVEICLPDDVTFVPPTAPS</sequence>
<dbReference type="VEuPathDB" id="CryptoDB:Cvel_12926"/>
<evidence type="ECO:0000313" key="1">
    <source>
        <dbReference type="EMBL" id="CEM54633.1"/>
    </source>
</evidence>
<organism evidence="1">
    <name type="scientific">Chromera velia CCMP2878</name>
    <dbReference type="NCBI Taxonomy" id="1169474"/>
    <lineage>
        <taxon>Eukaryota</taxon>
        <taxon>Sar</taxon>
        <taxon>Alveolata</taxon>
        <taxon>Colpodellida</taxon>
        <taxon>Chromeraceae</taxon>
        <taxon>Chromera</taxon>
    </lineage>
</organism>